<protein>
    <submittedName>
        <fullName evidence="2">Uncharacterized protein LOC107218636</fullName>
    </submittedName>
</protein>
<keyword evidence="1" id="KW-1185">Reference proteome</keyword>
<evidence type="ECO:0000313" key="1">
    <source>
        <dbReference type="Proteomes" id="UP000829291"/>
    </source>
</evidence>
<reference evidence="2" key="1">
    <citation type="submission" date="2025-08" db="UniProtKB">
        <authorList>
            <consortium name="RefSeq"/>
        </authorList>
    </citation>
    <scope>IDENTIFICATION</scope>
    <source>
        <tissue evidence="2">Thorax and Abdomen</tissue>
    </source>
</reference>
<gene>
    <name evidence="2" type="primary">LOC107218636</name>
</gene>
<dbReference type="RefSeq" id="XP_015512049.1">
    <property type="nucleotide sequence ID" value="XM_015656563.1"/>
</dbReference>
<name>A0A6J0BAS9_NEOLC</name>
<evidence type="ECO:0000313" key="2">
    <source>
        <dbReference type="RefSeq" id="XP_015512049.1"/>
    </source>
</evidence>
<dbReference type="Proteomes" id="UP000829291">
    <property type="component" value="Chromosome 1"/>
</dbReference>
<dbReference type="InParanoid" id="A0A6J0BAS9"/>
<dbReference type="KEGG" id="nlo:107218636"/>
<sequence length="269" mass="29740">MGKETLLAIPPLPTTAVQGFGGYHAAAINENTHNLFEEIPSLGIAGDMVMALASQDAEPTLNFHIGKPPNSDFTTSLAGKFYLIGPRHPEIGQRLAGFRITGTSFTEYVAGTRFHLRYLISLSDILGNTDTFRTDKIVFENVGMMGGETHVIHTRPSEIADTEKWYERNLKPTSAAVSATAEMGVAYCFGFQLYKDDGPGETRSGKVANWSCVTGTGRTPFEMPDGWYNNRNDRRNLPDGIGTERFRAISMRQDLTLMNVVRRKIKTNL</sequence>
<dbReference type="GeneID" id="107218636"/>
<accession>A0A6J0BAS9</accession>
<proteinExistence type="predicted"/>
<organism evidence="2">
    <name type="scientific">Neodiprion lecontei</name>
    <name type="common">Redheaded pine sawfly</name>
    <dbReference type="NCBI Taxonomy" id="441921"/>
    <lineage>
        <taxon>Eukaryota</taxon>
        <taxon>Metazoa</taxon>
        <taxon>Ecdysozoa</taxon>
        <taxon>Arthropoda</taxon>
        <taxon>Hexapoda</taxon>
        <taxon>Insecta</taxon>
        <taxon>Pterygota</taxon>
        <taxon>Neoptera</taxon>
        <taxon>Endopterygota</taxon>
        <taxon>Hymenoptera</taxon>
        <taxon>Tenthredinoidea</taxon>
        <taxon>Diprionidae</taxon>
        <taxon>Diprioninae</taxon>
        <taxon>Neodiprion</taxon>
    </lineage>
</organism>
<dbReference type="OrthoDB" id="7553303at2759"/>
<dbReference type="AlphaFoldDB" id="A0A6J0BAS9"/>